<dbReference type="InterPro" id="IPR036186">
    <property type="entry name" value="Serpin_sf"/>
</dbReference>
<comment type="similarity">
    <text evidence="1 2">Belongs to the serpin family.</text>
</comment>
<dbReference type="Proteomes" id="UP000281553">
    <property type="component" value="Unassembled WGS sequence"/>
</dbReference>
<dbReference type="Gene3D" id="3.30.497.10">
    <property type="entry name" value="Antithrombin, subunit I, domain 2"/>
    <property type="match status" value="1"/>
</dbReference>
<dbReference type="OrthoDB" id="1063785at2759"/>
<evidence type="ECO:0000256" key="2">
    <source>
        <dbReference type="RuleBase" id="RU000411"/>
    </source>
</evidence>
<gene>
    <name evidence="4" type="ORF">DILT_LOCUS13631</name>
</gene>
<name>A0A3P7PQQ5_DIBLA</name>
<dbReference type="InterPro" id="IPR042185">
    <property type="entry name" value="Serpin_sf_2"/>
</dbReference>
<dbReference type="EMBL" id="UYRU01070982">
    <property type="protein sequence ID" value="VDN20486.1"/>
    <property type="molecule type" value="Genomic_DNA"/>
</dbReference>
<dbReference type="GO" id="GO:0004867">
    <property type="term" value="F:serine-type endopeptidase inhibitor activity"/>
    <property type="evidence" value="ECO:0007669"/>
    <property type="project" value="InterPro"/>
</dbReference>
<evidence type="ECO:0000259" key="3">
    <source>
        <dbReference type="SMART" id="SM00093"/>
    </source>
</evidence>
<dbReference type="SMART" id="SM00093">
    <property type="entry name" value="SERPIN"/>
    <property type="match status" value="1"/>
</dbReference>
<keyword evidence="5" id="KW-1185">Reference proteome</keyword>
<dbReference type="PANTHER" id="PTHR11461:SF211">
    <property type="entry name" value="GH10112P-RELATED"/>
    <property type="match status" value="1"/>
</dbReference>
<feature type="domain" description="Serpin" evidence="3">
    <location>
        <begin position="6"/>
        <end position="342"/>
    </location>
</feature>
<dbReference type="InterPro" id="IPR000215">
    <property type="entry name" value="Serpin_fam"/>
</dbReference>
<dbReference type="Pfam" id="PF00079">
    <property type="entry name" value="Serpin"/>
    <property type="match status" value="1"/>
</dbReference>
<evidence type="ECO:0000313" key="5">
    <source>
        <dbReference type="Proteomes" id="UP000281553"/>
    </source>
</evidence>
<evidence type="ECO:0000313" key="4">
    <source>
        <dbReference type="EMBL" id="VDN20486.1"/>
    </source>
</evidence>
<protein>
    <recommendedName>
        <fullName evidence="3">Serpin domain-containing protein</fullName>
    </recommendedName>
</protein>
<sequence length="343" mass="38883">MEALPRRDIRSKNIFFSPASTYSAFSMLLAGTAGETEKEIEKALHLTHQEPKSKLHKAIAKDLDNLLISTPETKVYMANKIFLDKGFPIKTTYSSLVSGCYSVTPEGLKFSDSEASRAHINQWVKNKTEEKIGELFPKDSINNQTQMVIANAVYFKGAWDLPFEKSDTKDGKFTLPGGTKKDVKMMYQEIKNAEFSEFEDMDAKAVCLSFKQSRLRFFILLPNEEDGLPQLFKKLFTVGPRPDGCGDMRYLDMFLMTSLYYSEKVQLHLPRFKIGEDDPSISLVDHMEKLGVSKIFNHAVADFSGLTDIANLCVSSILHRAVLEVGNFSAFTFRPTSHFQHYY</sequence>
<proteinExistence type="inferred from homology"/>
<dbReference type="AlphaFoldDB" id="A0A3P7PQQ5"/>
<reference evidence="4 5" key="1">
    <citation type="submission" date="2018-11" db="EMBL/GenBank/DDBJ databases">
        <authorList>
            <consortium name="Pathogen Informatics"/>
        </authorList>
    </citation>
    <scope>NUCLEOTIDE SEQUENCE [LARGE SCALE GENOMIC DNA]</scope>
</reference>
<dbReference type="SUPFAM" id="SSF56574">
    <property type="entry name" value="Serpins"/>
    <property type="match status" value="1"/>
</dbReference>
<dbReference type="Gene3D" id="2.30.39.10">
    <property type="entry name" value="Alpha-1-antitrypsin, domain 1"/>
    <property type="match status" value="1"/>
</dbReference>
<evidence type="ECO:0000256" key="1">
    <source>
        <dbReference type="ARBA" id="ARBA00009500"/>
    </source>
</evidence>
<organism evidence="4 5">
    <name type="scientific">Dibothriocephalus latus</name>
    <name type="common">Fish tapeworm</name>
    <name type="synonym">Diphyllobothrium latum</name>
    <dbReference type="NCBI Taxonomy" id="60516"/>
    <lineage>
        <taxon>Eukaryota</taxon>
        <taxon>Metazoa</taxon>
        <taxon>Spiralia</taxon>
        <taxon>Lophotrochozoa</taxon>
        <taxon>Platyhelminthes</taxon>
        <taxon>Cestoda</taxon>
        <taxon>Eucestoda</taxon>
        <taxon>Diphyllobothriidea</taxon>
        <taxon>Diphyllobothriidae</taxon>
        <taxon>Dibothriocephalus</taxon>
    </lineage>
</organism>
<dbReference type="CDD" id="cd00172">
    <property type="entry name" value="serpin"/>
    <property type="match status" value="1"/>
</dbReference>
<dbReference type="InterPro" id="IPR023796">
    <property type="entry name" value="Serpin_dom"/>
</dbReference>
<dbReference type="InterPro" id="IPR042178">
    <property type="entry name" value="Serpin_sf_1"/>
</dbReference>
<dbReference type="PANTHER" id="PTHR11461">
    <property type="entry name" value="SERINE PROTEASE INHIBITOR, SERPIN"/>
    <property type="match status" value="1"/>
</dbReference>
<accession>A0A3P7PQQ5</accession>
<dbReference type="GO" id="GO:0005615">
    <property type="term" value="C:extracellular space"/>
    <property type="evidence" value="ECO:0007669"/>
    <property type="project" value="InterPro"/>
</dbReference>